<sequence length="389" mass="44357">MKPLAPLLPVNGENLTIILNWQSAGNAAEEAPEVTHFGPTLERWYERHRRDLPWRHTTDPYRIWLSEVILQQTRVAQGLPYYLRFIEAYPTLVDLARADERELLRLWQGLGYYSRARNLHQTAKLIADTKQGQFPDTYHELLTLKGIGTYTAAAVASFAFGERVPVVDGNVYRVLARVFGIEEDITTTQAKKTFAALATRLMAHAVDPATYNQAIMEFGAIQCTPVAPDCLLCPVQQQCRAYLTGRQHKLPVKKKKAPVRERFFTYFVFRRGEGEAAQFALRERTQRDIWQNLYEFYGTETDEPAPNWRSVDVPGEANNLVEAGVLVGPAIAEQQLLSHQRVKAFFYEIALPEADKTALPEGLRWFTRADVEQLPKPVLITAYFEKQFG</sequence>
<evidence type="ECO:0000256" key="9">
    <source>
        <dbReference type="ARBA" id="ARBA00022801"/>
    </source>
</evidence>
<dbReference type="CDD" id="cd00056">
    <property type="entry name" value="ENDO3c"/>
    <property type="match status" value="1"/>
</dbReference>
<evidence type="ECO:0000256" key="12">
    <source>
        <dbReference type="ARBA" id="ARBA00023204"/>
    </source>
</evidence>
<evidence type="ECO:0000256" key="10">
    <source>
        <dbReference type="ARBA" id="ARBA00023004"/>
    </source>
</evidence>
<keyword evidence="8 14" id="KW-0227">DNA damage</keyword>
<dbReference type="InterPro" id="IPR000445">
    <property type="entry name" value="HhH_motif"/>
</dbReference>
<evidence type="ECO:0000256" key="7">
    <source>
        <dbReference type="ARBA" id="ARBA00022723"/>
    </source>
</evidence>
<dbReference type="PATRIC" id="fig|1166018.3.peg.2955"/>
<dbReference type="OrthoDB" id="9802365at2"/>
<dbReference type="SUPFAM" id="SSF48150">
    <property type="entry name" value="DNA-glycosylase"/>
    <property type="match status" value="1"/>
</dbReference>
<keyword evidence="13 14" id="KW-0326">Glycosidase</keyword>
<dbReference type="SUPFAM" id="SSF55811">
    <property type="entry name" value="Nudix"/>
    <property type="match status" value="1"/>
</dbReference>
<dbReference type="PANTHER" id="PTHR42944:SF1">
    <property type="entry name" value="ADENINE DNA GLYCOSYLASE"/>
    <property type="match status" value="1"/>
</dbReference>
<keyword evidence="9" id="KW-0378">Hydrolase</keyword>
<dbReference type="FunFam" id="1.10.340.30:FF:000002">
    <property type="entry name" value="Adenine DNA glycosylase"/>
    <property type="match status" value="1"/>
</dbReference>
<evidence type="ECO:0000256" key="4">
    <source>
        <dbReference type="ARBA" id="ARBA00012045"/>
    </source>
</evidence>
<dbReference type="Gene3D" id="1.10.1670.10">
    <property type="entry name" value="Helix-hairpin-Helix base-excision DNA repair enzymes (C-terminal)"/>
    <property type="match status" value="1"/>
</dbReference>
<dbReference type="AlphaFoldDB" id="I0K539"/>
<dbReference type="GO" id="GO:0046872">
    <property type="term" value="F:metal ion binding"/>
    <property type="evidence" value="ECO:0007669"/>
    <property type="project" value="UniProtKB-UniRule"/>
</dbReference>
<dbReference type="NCBIfam" id="TIGR01084">
    <property type="entry name" value="mutY"/>
    <property type="match status" value="1"/>
</dbReference>
<dbReference type="GO" id="GO:0032357">
    <property type="term" value="F:oxidized purine DNA binding"/>
    <property type="evidence" value="ECO:0007669"/>
    <property type="project" value="TreeGrafter"/>
</dbReference>
<dbReference type="GO" id="GO:0051539">
    <property type="term" value="F:4 iron, 4 sulfur cluster binding"/>
    <property type="evidence" value="ECO:0007669"/>
    <property type="project" value="UniProtKB-UniRule"/>
</dbReference>
<dbReference type="GO" id="GO:0034039">
    <property type="term" value="F:8-oxo-7,8-dihydroguanine DNA N-glycosylase activity"/>
    <property type="evidence" value="ECO:0007669"/>
    <property type="project" value="TreeGrafter"/>
</dbReference>
<reference evidence="16 17" key="1">
    <citation type="journal article" date="2012" name="J. Bacteriol.">
        <title>Genome Sequence of Fibrella aestuarina BUZ 2T, a Filamentous Marine Bacterium.</title>
        <authorList>
            <person name="Filippini M."/>
            <person name="Qi W."/>
            <person name="Blom J."/>
            <person name="Goesmann A."/>
            <person name="Smits T.H."/>
            <person name="Bagheri H.C."/>
        </authorList>
    </citation>
    <scope>NUCLEOTIDE SEQUENCE [LARGE SCALE GENOMIC DNA]</scope>
    <source>
        <strain evidence="17">BUZ 2T</strain>
    </source>
</reference>
<evidence type="ECO:0000259" key="15">
    <source>
        <dbReference type="SMART" id="SM00478"/>
    </source>
</evidence>
<dbReference type="Pfam" id="PF00730">
    <property type="entry name" value="HhH-GPD"/>
    <property type="match status" value="1"/>
</dbReference>
<keyword evidence="17" id="KW-1185">Reference proteome</keyword>
<evidence type="ECO:0000256" key="11">
    <source>
        <dbReference type="ARBA" id="ARBA00023014"/>
    </source>
</evidence>
<comment type="function">
    <text evidence="2">Adenine glycosylase active on G-A mispairs. MutY also corrects error-prone DNA synthesis past GO lesions which are due to the oxidatively damaged form of guanine: 7,8-dihydro-8-oxoguanine (8-oxo-dGTP).</text>
</comment>
<dbReference type="InterPro" id="IPR011257">
    <property type="entry name" value="DNA_glycosylase"/>
</dbReference>
<dbReference type="InterPro" id="IPR029119">
    <property type="entry name" value="MutY_C"/>
</dbReference>
<protein>
    <recommendedName>
        <fullName evidence="5 14">Adenine DNA glycosylase</fullName>
        <ecNumber evidence="4 14">3.2.2.31</ecNumber>
    </recommendedName>
</protein>
<dbReference type="EC" id="3.2.2.31" evidence="4 14"/>
<keyword evidence="11" id="KW-0411">Iron-sulfur</keyword>
<dbReference type="EMBL" id="HE796683">
    <property type="protein sequence ID" value="CCG99242.1"/>
    <property type="molecule type" value="Genomic_DNA"/>
</dbReference>
<gene>
    <name evidence="16" type="ORF">FAES_1232</name>
</gene>
<dbReference type="GO" id="GO:0006284">
    <property type="term" value="P:base-excision repair"/>
    <property type="evidence" value="ECO:0007669"/>
    <property type="project" value="UniProtKB-UniRule"/>
</dbReference>
<evidence type="ECO:0000256" key="13">
    <source>
        <dbReference type="ARBA" id="ARBA00023295"/>
    </source>
</evidence>
<evidence type="ECO:0000256" key="8">
    <source>
        <dbReference type="ARBA" id="ARBA00022763"/>
    </source>
</evidence>
<dbReference type="InterPro" id="IPR003265">
    <property type="entry name" value="HhH-GPD_domain"/>
</dbReference>
<dbReference type="Proteomes" id="UP000011058">
    <property type="component" value="Chromosome"/>
</dbReference>
<keyword evidence="12" id="KW-0234">DNA repair</keyword>
<keyword evidence="10 14" id="KW-0408">Iron</keyword>
<feature type="domain" description="HhH-GPD" evidence="15">
    <location>
        <begin position="69"/>
        <end position="221"/>
    </location>
</feature>
<dbReference type="SMART" id="SM00478">
    <property type="entry name" value="ENDO3c"/>
    <property type="match status" value="1"/>
</dbReference>
<evidence type="ECO:0000256" key="3">
    <source>
        <dbReference type="ARBA" id="ARBA00008343"/>
    </source>
</evidence>
<keyword evidence="6" id="KW-0004">4Fe-4S</keyword>
<keyword evidence="7" id="KW-0479">Metal-binding</keyword>
<dbReference type="GO" id="GO:0035485">
    <property type="term" value="F:adenine/guanine mispair binding"/>
    <property type="evidence" value="ECO:0007669"/>
    <property type="project" value="TreeGrafter"/>
</dbReference>
<comment type="catalytic activity">
    <reaction evidence="1 14">
        <text>Hydrolyzes free adenine bases from 7,8-dihydro-8-oxoguanine:adenine mismatched double-stranded DNA, leaving an apurinic site.</text>
        <dbReference type="EC" id="3.2.2.31"/>
    </reaction>
</comment>
<evidence type="ECO:0000313" key="17">
    <source>
        <dbReference type="Proteomes" id="UP000011058"/>
    </source>
</evidence>
<evidence type="ECO:0000256" key="14">
    <source>
        <dbReference type="RuleBase" id="RU365096"/>
    </source>
</evidence>
<organism evidence="16 17">
    <name type="scientific">Fibrella aestuarina BUZ 2</name>
    <dbReference type="NCBI Taxonomy" id="1166018"/>
    <lineage>
        <taxon>Bacteria</taxon>
        <taxon>Pseudomonadati</taxon>
        <taxon>Bacteroidota</taxon>
        <taxon>Cytophagia</taxon>
        <taxon>Cytophagales</taxon>
        <taxon>Spirosomataceae</taxon>
        <taxon>Fibrella</taxon>
    </lineage>
</organism>
<name>I0K539_9BACT</name>
<dbReference type="CDD" id="cd03431">
    <property type="entry name" value="NUDIX_DNA_Glycosylase_C-MutY"/>
    <property type="match status" value="1"/>
</dbReference>
<evidence type="ECO:0000256" key="1">
    <source>
        <dbReference type="ARBA" id="ARBA00000843"/>
    </source>
</evidence>
<dbReference type="Gene3D" id="1.10.340.30">
    <property type="entry name" value="Hypothetical protein, domain 2"/>
    <property type="match status" value="1"/>
</dbReference>
<proteinExistence type="inferred from homology"/>
<dbReference type="InterPro" id="IPR015797">
    <property type="entry name" value="NUDIX_hydrolase-like_dom_sf"/>
</dbReference>
<comment type="similarity">
    <text evidence="3 14">Belongs to the Nth/MutY family.</text>
</comment>
<dbReference type="GO" id="GO:0006298">
    <property type="term" value="P:mismatch repair"/>
    <property type="evidence" value="ECO:0007669"/>
    <property type="project" value="TreeGrafter"/>
</dbReference>
<evidence type="ECO:0000256" key="2">
    <source>
        <dbReference type="ARBA" id="ARBA00002933"/>
    </source>
</evidence>
<evidence type="ECO:0000256" key="5">
    <source>
        <dbReference type="ARBA" id="ARBA00022023"/>
    </source>
</evidence>
<dbReference type="Pfam" id="PF14815">
    <property type="entry name" value="NUDIX_4"/>
    <property type="match status" value="1"/>
</dbReference>
<dbReference type="PANTHER" id="PTHR42944">
    <property type="entry name" value="ADENINE DNA GLYCOSYLASE"/>
    <property type="match status" value="1"/>
</dbReference>
<dbReference type="HOGENOM" id="CLU_012862_0_3_10"/>
<dbReference type="Gene3D" id="3.90.79.10">
    <property type="entry name" value="Nucleoside Triphosphate Pyrophosphohydrolase"/>
    <property type="match status" value="1"/>
</dbReference>
<comment type="cofactor">
    <cofactor evidence="14">
        <name>[4Fe-4S] cluster</name>
        <dbReference type="ChEBI" id="CHEBI:49883"/>
    </cofactor>
    <text evidence="14">Binds 1 [4Fe-4S] cluster.</text>
</comment>
<accession>I0K539</accession>
<dbReference type="KEGG" id="fae:FAES_1232"/>
<evidence type="ECO:0000313" key="16">
    <source>
        <dbReference type="EMBL" id="CCG99242.1"/>
    </source>
</evidence>
<dbReference type="GO" id="GO:0000701">
    <property type="term" value="F:purine-specific mismatch base pair DNA N-glycosylase activity"/>
    <property type="evidence" value="ECO:0007669"/>
    <property type="project" value="UniProtKB-EC"/>
</dbReference>
<dbReference type="InterPro" id="IPR005760">
    <property type="entry name" value="A/G_AdeGlyc_MutY"/>
</dbReference>
<evidence type="ECO:0000256" key="6">
    <source>
        <dbReference type="ARBA" id="ARBA00022485"/>
    </source>
</evidence>
<dbReference type="eggNOG" id="COG1194">
    <property type="taxonomic scope" value="Bacteria"/>
</dbReference>
<dbReference type="InterPro" id="IPR044298">
    <property type="entry name" value="MIG/MutY"/>
</dbReference>
<dbReference type="InterPro" id="IPR023170">
    <property type="entry name" value="HhH_base_excis_C"/>
</dbReference>
<dbReference type="STRING" id="1166018.FAES_1232"/>
<dbReference type="Pfam" id="PF00633">
    <property type="entry name" value="HHH"/>
    <property type="match status" value="1"/>
</dbReference>